<feature type="compositionally biased region" description="Polar residues" evidence="1">
    <location>
        <begin position="397"/>
        <end position="407"/>
    </location>
</feature>
<feature type="region of interest" description="Disordered" evidence="1">
    <location>
        <begin position="248"/>
        <end position="274"/>
    </location>
</feature>
<feature type="compositionally biased region" description="Low complexity" evidence="1">
    <location>
        <begin position="426"/>
        <end position="451"/>
    </location>
</feature>
<evidence type="ECO:0000256" key="1">
    <source>
        <dbReference type="SAM" id="MobiDB-lite"/>
    </source>
</evidence>
<sequence>MDYLLPLWLRQYLLQRQKRDPTTLARPRIHSIQQSFFLALSNASLHGHPSPSSPSILRAGAKFPFSASVSSFKTLSAQDLDGLNSQEVLRIAVYVMRRSQLDYADPLTCERVHTEGESNCGQQRALSATATTARPTAAQVYLTKDFHIGNSVLHNTSFSPSSQVLSLLALAIFCARALVMKNQHASINHNNNNNRSSELKTTAASASGARWLAKLGQIMFGGPCSHAGHAHHRRTRASLELLERQNTELGQPILEENRRRGSRRRGQDRDQQQDAVVFMGSLKDTSTKTSSAAAAAAAAVQESGGDKRCSYCSSAIACLVVVALQESPGEDWRQEDFAILRDSGFDTASSFEPELLNSANLQGHGQTQDADIAGDTHVSPELPQNTSGRASHRDQNHTSSHSLQSKDTASVATSASSSSLANALGSEMASASSTNKPNSVSSKPSASSKVKGILRQSSATPHPAGSANDIEDVELVDMTGDTPASIMQPLGSGSGSESGSGDRPVAETWRSRLEMDLAEALMTPAATSMVSRMSMPAVSLGIHPSLESVHEAVSGSRRESEMSGSDNGIDNENEGNEEEEVLLQIQTPPFEDPHLSPPLLPSPPPSVQPERSQDLNQRERSDGEYDDETISSQRHSFYVLGIHQEQQQDSFLQEIEESMRKLSLSDAAEVTTTDVESASNAVPEDSSAARFKENDQSAMGATPPLVSEEPSVRPESFAEGIAGLGNGRDEEEPLEAGDLRPLSASSTSTFQSDDSMHSSVATSQHADDIDYLLSQKHIHNDHGSHSGDNDSDMDDNSTGNDSFDPLSTTSSSTSQLLDGDLSYASSDSGSIVDANYKQPNQDQDYGSSRLKSRKRSRRLLVDDSKRKQEQLEKIKAQLELRTLGKIREQVSFWEAKGVLEQKVVGVVDVEEEDDRDQDRN</sequence>
<feature type="compositionally biased region" description="Low complexity" evidence="1">
    <location>
        <begin position="796"/>
        <end position="822"/>
    </location>
</feature>
<gene>
    <name evidence="2" type="ORF">BGZ99_007586</name>
</gene>
<keyword evidence="3" id="KW-1185">Reference proteome</keyword>
<evidence type="ECO:0000313" key="3">
    <source>
        <dbReference type="Proteomes" id="UP000738325"/>
    </source>
</evidence>
<feature type="region of interest" description="Disordered" evidence="1">
    <location>
        <begin position="426"/>
        <end position="505"/>
    </location>
</feature>
<evidence type="ECO:0000313" key="2">
    <source>
        <dbReference type="EMBL" id="KAG0315260.1"/>
    </source>
</evidence>
<feature type="compositionally biased region" description="Polar residues" evidence="1">
    <location>
        <begin position="837"/>
        <end position="846"/>
    </location>
</feature>
<accession>A0A9P6R944</accession>
<feature type="compositionally biased region" description="Basic and acidic residues" evidence="1">
    <location>
        <begin position="778"/>
        <end position="788"/>
    </location>
</feature>
<proteinExistence type="predicted"/>
<reference evidence="2" key="1">
    <citation type="journal article" date="2020" name="Fungal Divers.">
        <title>Resolving the Mortierellaceae phylogeny through synthesis of multi-gene phylogenetics and phylogenomics.</title>
        <authorList>
            <person name="Vandepol N."/>
            <person name="Liber J."/>
            <person name="Desiro A."/>
            <person name="Na H."/>
            <person name="Kennedy M."/>
            <person name="Barry K."/>
            <person name="Grigoriev I.V."/>
            <person name="Miller A.N."/>
            <person name="O'Donnell K."/>
            <person name="Stajich J.E."/>
            <person name="Bonito G."/>
        </authorList>
    </citation>
    <scope>NUCLEOTIDE SEQUENCE</scope>
    <source>
        <strain evidence="2">REB-010B</strain>
    </source>
</reference>
<dbReference type="EMBL" id="JAAAIP010000551">
    <property type="protein sequence ID" value="KAG0315260.1"/>
    <property type="molecule type" value="Genomic_DNA"/>
</dbReference>
<dbReference type="AlphaFoldDB" id="A0A9P6R944"/>
<comment type="caution">
    <text evidence="2">The sequence shown here is derived from an EMBL/GenBank/DDBJ whole genome shotgun (WGS) entry which is preliminary data.</text>
</comment>
<organism evidence="2 3">
    <name type="scientific">Dissophora globulifera</name>
    <dbReference type="NCBI Taxonomy" id="979702"/>
    <lineage>
        <taxon>Eukaryota</taxon>
        <taxon>Fungi</taxon>
        <taxon>Fungi incertae sedis</taxon>
        <taxon>Mucoromycota</taxon>
        <taxon>Mortierellomycotina</taxon>
        <taxon>Mortierellomycetes</taxon>
        <taxon>Mortierellales</taxon>
        <taxon>Mortierellaceae</taxon>
        <taxon>Dissophora</taxon>
    </lineage>
</organism>
<protein>
    <submittedName>
        <fullName evidence="2">Uncharacterized protein</fullName>
    </submittedName>
</protein>
<feature type="compositionally biased region" description="Pro residues" evidence="1">
    <location>
        <begin position="595"/>
        <end position="607"/>
    </location>
</feature>
<feature type="compositionally biased region" description="Polar residues" evidence="1">
    <location>
        <begin position="670"/>
        <end position="680"/>
    </location>
</feature>
<feature type="compositionally biased region" description="Basic and acidic residues" evidence="1">
    <location>
        <begin position="859"/>
        <end position="868"/>
    </location>
</feature>
<feature type="compositionally biased region" description="Basic and acidic residues" evidence="1">
    <location>
        <begin position="255"/>
        <end position="272"/>
    </location>
</feature>
<name>A0A9P6R944_9FUNG</name>
<dbReference type="Proteomes" id="UP000738325">
    <property type="component" value="Unassembled WGS sequence"/>
</dbReference>
<feature type="region of interest" description="Disordered" evidence="1">
    <location>
        <begin position="670"/>
        <end position="868"/>
    </location>
</feature>
<feature type="compositionally biased region" description="Basic and acidic residues" evidence="1">
    <location>
        <begin position="611"/>
        <end position="623"/>
    </location>
</feature>
<dbReference type="OrthoDB" id="2447448at2759"/>
<feature type="region of interest" description="Disordered" evidence="1">
    <location>
        <begin position="549"/>
        <end position="629"/>
    </location>
</feature>
<feature type="region of interest" description="Disordered" evidence="1">
    <location>
        <begin position="363"/>
        <end position="414"/>
    </location>
</feature>
<feature type="compositionally biased region" description="Acidic residues" evidence="1">
    <location>
        <begin position="569"/>
        <end position="581"/>
    </location>
</feature>
<feature type="compositionally biased region" description="Polar residues" evidence="1">
    <location>
        <begin position="743"/>
        <end position="764"/>
    </location>
</feature>